<dbReference type="EMBL" id="JAJVKT010000022">
    <property type="protein sequence ID" value="MCE7510288.1"/>
    <property type="molecule type" value="Genomic_DNA"/>
</dbReference>
<sequence length="97" mass="10755">MSYAQLVQEDRRLVILRLLSKDDHYSTNEYLLKSGLHAYGHNVGTDLLRTELAWLAEQGLVVVDEISAVQIPKLTGRGLDVAMGSTIVPGVKRPQPE</sequence>
<evidence type="ECO:0000313" key="2">
    <source>
        <dbReference type="Proteomes" id="UP001107961"/>
    </source>
</evidence>
<organism evidence="1 2">
    <name type="scientific">Alloalcanivorax xenomutans</name>
    <dbReference type="NCBI Taxonomy" id="1094342"/>
    <lineage>
        <taxon>Bacteria</taxon>
        <taxon>Pseudomonadati</taxon>
        <taxon>Pseudomonadota</taxon>
        <taxon>Gammaproteobacteria</taxon>
        <taxon>Oceanospirillales</taxon>
        <taxon>Alcanivoracaceae</taxon>
        <taxon>Alloalcanivorax</taxon>
    </lineage>
</organism>
<accession>A0A9Q3W6Y9</accession>
<protein>
    <submittedName>
        <fullName evidence="1">ArsR family transcriptional regulator</fullName>
    </submittedName>
</protein>
<reference evidence="1" key="1">
    <citation type="submission" date="2022-01" db="EMBL/GenBank/DDBJ databases">
        <authorList>
            <person name="Karlyshev A.V."/>
            <person name="Jaspars M."/>
        </authorList>
    </citation>
    <scope>NUCLEOTIDE SEQUENCE</scope>
    <source>
        <strain evidence="1">AGSA3-2</strain>
    </source>
</reference>
<dbReference type="RefSeq" id="WP_233926074.1">
    <property type="nucleotide sequence ID" value="NZ_JAJVKT010000022.1"/>
</dbReference>
<evidence type="ECO:0000313" key="1">
    <source>
        <dbReference type="EMBL" id="MCE7510288.1"/>
    </source>
</evidence>
<comment type="caution">
    <text evidence="1">The sequence shown here is derived from an EMBL/GenBank/DDBJ whole genome shotgun (WGS) entry which is preliminary data.</text>
</comment>
<dbReference type="Proteomes" id="UP001107961">
    <property type="component" value="Unassembled WGS sequence"/>
</dbReference>
<keyword evidence="2" id="KW-1185">Reference proteome</keyword>
<name>A0A9Q3W6Y9_9GAMM</name>
<proteinExistence type="predicted"/>
<dbReference type="AlphaFoldDB" id="A0A9Q3W6Y9"/>
<gene>
    <name evidence="1" type="ORF">LZG35_16735</name>
</gene>